<evidence type="ECO:0000313" key="1">
    <source>
        <dbReference type="EMBL" id="WFG95415.1"/>
    </source>
</evidence>
<sequence length="209" mass="24352">MNFFSDEFNDAYYETEIDLRQIDPTIQSIDKFINSYKTIEISNLGNLQVECRQANIENFIPNRNVDLYGAVDNCNNKLFSLSEVKLLEDGYSQTDKVNFDNIITLYTDNIKVNDIQTFSTAYTNGLPNKNYANRYKIKELYIQAYYTNDMKLKIRFTKTSLVNLSAKILRSTRWFWGNKDYIVLDVSNPNVLGIRNKSDSPVKITIKPR</sequence>
<dbReference type="EMBL" id="CP096246">
    <property type="protein sequence ID" value="WFG95415.1"/>
    <property type="molecule type" value="Genomic_DNA"/>
</dbReference>
<protein>
    <submittedName>
        <fullName evidence="1">Uncharacterized protein</fullName>
    </submittedName>
</protein>
<proteinExistence type="predicted"/>
<reference evidence="1 2" key="1">
    <citation type="submission" date="2022-04" db="EMBL/GenBank/DDBJ databases">
        <title>Whole genome of Spiroplasma citri.</title>
        <authorList>
            <person name="Khanchezar A."/>
            <person name="Izadpanah K."/>
            <person name="Taghavi M."/>
            <person name="Ghorbani A."/>
            <person name="Beven L."/>
        </authorList>
    </citation>
    <scope>NUCLEOTIDE SEQUENCE [LARGE SCALE GENOMIC DNA]</scope>
    <source>
        <strain evidence="1 2">D4</strain>
    </source>
</reference>
<dbReference type="AlphaFoldDB" id="A0AAX3SVS5"/>
<gene>
    <name evidence="1" type="ORF">M0C40_04785</name>
</gene>
<dbReference type="RefSeq" id="WP_277937999.1">
    <property type="nucleotide sequence ID" value="NZ_CP096246.1"/>
</dbReference>
<name>A0AAX3SVS5_SPICI</name>
<dbReference type="Proteomes" id="UP001214629">
    <property type="component" value="Chromosome"/>
</dbReference>
<evidence type="ECO:0000313" key="2">
    <source>
        <dbReference type="Proteomes" id="UP001214629"/>
    </source>
</evidence>
<organism evidence="1 2">
    <name type="scientific">Spiroplasma citri</name>
    <dbReference type="NCBI Taxonomy" id="2133"/>
    <lineage>
        <taxon>Bacteria</taxon>
        <taxon>Bacillati</taxon>
        <taxon>Mycoplasmatota</taxon>
        <taxon>Mollicutes</taxon>
        <taxon>Entomoplasmatales</taxon>
        <taxon>Spiroplasmataceae</taxon>
        <taxon>Spiroplasma</taxon>
    </lineage>
</organism>
<accession>A0AAX3SVS5</accession>
<keyword evidence="2" id="KW-1185">Reference proteome</keyword>